<evidence type="ECO:0000259" key="1">
    <source>
        <dbReference type="Pfam" id="PF02754"/>
    </source>
</evidence>
<reference evidence="2 3" key="1">
    <citation type="submission" date="2020-07" db="EMBL/GenBank/DDBJ databases">
        <authorList>
            <person name="Li M."/>
        </authorList>
    </citation>
    <scope>NUCLEOTIDE SEQUENCE [LARGE SCALE GENOMIC DNA]</scope>
    <source>
        <strain evidence="2 3">DSM 23284</strain>
    </source>
</reference>
<proteinExistence type="predicted"/>
<protein>
    <submittedName>
        <fullName evidence="2">(Fe-S)-binding protein</fullName>
    </submittedName>
</protein>
<organism evidence="2 3">
    <name type="scientific">Stappia taiwanensis</name>
    <dbReference type="NCBI Taxonomy" id="992267"/>
    <lineage>
        <taxon>Bacteria</taxon>
        <taxon>Pseudomonadati</taxon>
        <taxon>Pseudomonadota</taxon>
        <taxon>Alphaproteobacteria</taxon>
        <taxon>Hyphomicrobiales</taxon>
        <taxon>Stappiaceae</taxon>
        <taxon>Stappia</taxon>
    </lineage>
</organism>
<gene>
    <name evidence="2" type="ORF">H1W37_10505</name>
</gene>
<dbReference type="Proteomes" id="UP000559404">
    <property type="component" value="Unassembled WGS sequence"/>
</dbReference>
<dbReference type="Pfam" id="PF02754">
    <property type="entry name" value="CCG"/>
    <property type="match status" value="2"/>
</dbReference>
<feature type="domain" description="Cysteine-rich" evidence="1">
    <location>
        <begin position="20"/>
        <end position="101"/>
    </location>
</feature>
<feature type="domain" description="Cysteine-rich" evidence="1">
    <location>
        <begin position="150"/>
        <end position="233"/>
    </location>
</feature>
<dbReference type="EMBL" id="JACEON010000008">
    <property type="protein sequence ID" value="MBA4612086.1"/>
    <property type="molecule type" value="Genomic_DNA"/>
</dbReference>
<evidence type="ECO:0000313" key="3">
    <source>
        <dbReference type="Proteomes" id="UP000559404"/>
    </source>
</evidence>
<sequence length="268" mass="28593">MSADAAPAQTPPPAGLPPRVGLFVTCLVDLFRPSVGFAAVKLMEDAGCTVEVPAAQTCCGQPAFNSGDRADARDIAKAVIRAFEGYDYVVAPSGSCASMLKKHYVELFDGDPAAMERANLFSAKVFELVSFLTDVLGLDQVEAAFSGSATYHDSCSGLRELGIERQPRKLLQSVEGLELKEMQDSDVCCGFGGTFCVKYPDISNKIVSEKTRCIEESGAELLLAGDLGCLMNMAGKLKREGSRIEVRHVAEVLAGMTEQPAIGEKKRG</sequence>
<comment type="caution">
    <text evidence="2">The sequence shown here is derived from an EMBL/GenBank/DDBJ whole genome shotgun (WGS) entry which is preliminary data.</text>
</comment>
<dbReference type="GO" id="GO:0016491">
    <property type="term" value="F:oxidoreductase activity"/>
    <property type="evidence" value="ECO:0007669"/>
    <property type="project" value="UniProtKB-ARBA"/>
</dbReference>
<name>A0A838XU94_9HYPH</name>
<dbReference type="PANTHER" id="PTHR30296:SF0">
    <property type="entry name" value="LACTATE UTILIZATION PROTEIN A"/>
    <property type="match status" value="1"/>
</dbReference>
<keyword evidence="3" id="KW-1185">Reference proteome</keyword>
<accession>A0A838XU94</accession>
<dbReference type="PANTHER" id="PTHR30296">
    <property type="entry name" value="UNCHARACTERIZED PROTEIN YKGE"/>
    <property type="match status" value="1"/>
</dbReference>
<reference evidence="2 3" key="2">
    <citation type="submission" date="2020-08" db="EMBL/GenBank/DDBJ databases">
        <title>Stappia taiwanensis sp. nov., isolated from a coastal thermal spring.</title>
        <authorList>
            <person name="Kampfer P."/>
        </authorList>
    </citation>
    <scope>NUCLEOTIDE SEQUENCE [LARGE SCALE GENOMIC DNA]</scope>
    <source>
        <strain evidence="2 3">DSM 23284</strain>
    </source>
</reference>
<dbReference type="RefSeq" id="WP_181760277.1">
    <property type="nucleotide sequence ID" value="NZ_BMCR01000003.1"/>
</dbReference>
<evidence type="ECO:0000313" key="2">
    <source>
        <dbReference type="EMBL" id="MBA4612086.1"/>
    </source>
</evidence>
<dbReference type="AlphaFoldDB" id="A0A838XU94"/>
<dbReference type="GO" id="GO:0005829">
    <property type="term" value="C:cytosol"/>
    <property type="evidence" value="ECO:0007669"/>
    <property type="project" value="TreeGrafter"/>
</dbReference>
<dbReference type="InterPro" id="IPR004017">
    <property type="entry name" value="Cys_rich_dom"/>
</dbReference>